<proteinExistence type="predicted"/>
<sequence length="40" mass="4545">MIHTTAHDNILKLSDVARDYSQIAAEANHFPHRKVVAMSR</sequence>
<evidence type="ECO:0000313" key="1">
    <source>
        <dbReference type="EMBL" id="JAD30997.1"/>
    </source>
</evidence>
<dbReference type="AlphaFoldDB" id="A0A0A8Z820"/>
<accession>A0A0A8Z820</accession>
<dbReference type="EMBL" id="GBRH01266898">
    <property type="protein sequence ID" value="JAD30997.1"/>
    <property type="molecule type" value="Transcribed_RNA"/>
</dbReference>
<name>A0A0A8Z820_ARUDO</name>
<reference evidence="1" key="1">
    <citation type="submission" date="2014-09" db="EMBL/GenBank/DDBJ databases">
        <authorList>
            <person name="Magalhaes I.L.F."/>
            <person name="Oliveira U."/>
            <person name="Santos F.R."/>
            <person name="Vidigal T.H.D.A."/>
            <person name="Brescovit A.D."/>
            <person name="Santos A.J."/>
        </authorList>
    </citation>
    <scope>NUCLEOTIDE SEQUENCE</scope>
    <source>
        <tissue evidence="1">Shoot tissue taken approximately 20 cm above the soil surface</tissue>
    </source>
</reference>
<reference evidence="1" key="2">
    <citation type="journal article" date="2015" name="Data Brief">
        <title>Shoot transcriptome of the giant reed, Arundo donax.</title>
        <authorList>
            <person name="Barrero R.A."/>
            <person name="Guerrero F.D."/>
            <person name="Moolhuijzen P."/>
            <person name="Goolsby J.A."/>
            <person name="Tidwell J."/>
            <person name="Bellgard S.E."/>
            <person name="Bellgard M.I."/>
        </authorList>
    </citation>
    <scope>NUCLEOTIDE SEQUENCE</scope>
    <source>
        <tissue evidence="1">Shoot tissue taken approximately 20 cm above the soil surface</tissue>
    </source>
</reference>
<organism evidence="1">
    <name type="scientific">Arundo donax</name>
    <name type="common">Giant reed</name>
    <name type="synonym">Donax arundinaceus</name>
    <dbReference type="NCBI Taxonomy" id="35708"/>
    <lineage>
        <taxon>Eukaryota</taxon>
        <taxon>Viridiplantae</taxon>
        <taxon>Streptophyta</taxon>
        <taxon>Embryophyta</taxon>
        <taxon>Tracheophyta</taxon>
        <taxon>Spermatophyta</taxon>
        <taxon>Magnoliopsida</taxon>
        <taxon>Liliopsida</taxon>
        <taxon>Poales</taxon>
        <taxon>Poaceae</taxon>
        <taxon>PACMAD clade</taxon>
        <taxon>Arundinoideae</taxon>
        <taxon>Arundineae</taxon>
        <taxon>Arundo</taxon>
    </lineage>
</organism>
<protein>
    <submittedName>
        <fullName evidence="1">Uncharacterized protein</fullName>
    </submittedName>
</protein>